<evidence type="ECO:0000313" key="1">
    <source>
        <dbReference type="EMBL" id="KAJ8797875.1"/>
    </source>
</evidence>
<protein>
    <submittedName>
        <fullName evidence="1">Uncharacterized protein</fullName>
    </submittedName>
</protein>
<reference evidence="1 2" key="1">
    <citation type="submission" date="2022-11" db="EMBL/GenBank/DDBJ databases">
        <title>Whole genome sequence of Eschrichtius robustus ER-17-0199.</title>
        <authorList>
            <person name="Bruniche-Olsen A."/>
            <person name="Black A.N."/>
            <person name="Fields C.J."/>
            <person name="Walden K."/>
            <person name="Dewoody J.A."/>
        </authorList>
    </citation>
    <scope>NUCLEOTIDE SEQUENCE [LARGE SCALE GENOMIC DNA]</scope>
    <source>
        <strain evidence="1">ER-17-0199</strain>
        <tissue evidence="1">Blubber</tissue>
    </source>
</reference>
<keyword evidence="2" id="KW-1185">Reference proteome</keyword>
<comment type="caution">
    <text evidence="1">The sequence shown here is derived from an EMBL/GenBank/DDBJ whole genome shotgun (WGS) entry which is preliminary data.</text>
</comment>
<dbReference type="Proteomes" id="UP001159641">
    <property type="component" value="Unassembled WGS sequence"/>
</dbReference>
<organism evidence="1 2">
    <name type="scientific">Eschrichtius robustus</name>
    <name type="common">California gray whale</name>
    <name type="synonym">Eschrichtius gibbosus</name>
    <dbReference type="NCBI Taxonomy" id="9764"/>
    <lineage>
        <taxon>Eukaryota</taxon>
        <taxon>Metazoa</taxon>
        <taxon>Chordata</taxon>
        <taxon>Craniata</taxon>
        <taxon>Vertebrata</taxon>
        <taxon>Euteleostomi</taxon>
        <taxon>Mammalia</taxon>
        <taxon>Eutheria</taxon>
        <taxon>Laurasiatheria</taxon>
        <taxon>Artiodactyla</taxon>
        <taxon>Whippomorpha</taxon>
        <taxon>Cetacea</taxon>
        <taxon>Mysticeti</taxon>
        <taxon>Eschrichtiidae</taxon>
        <taxon>Eschrichtius</taxon>
    </lineage>
</organism>
<sequence length="160" mass="17570">MWDLPRPGLEPVSPALAGGFSTTAPPGKPYAYYFTLCNFFFSNMKGNLSARVTEKSMADSTAPFSCSLPSLLKGHKIPFPGMGYLSSFATTYNLCNTIFTVFTFLQEHRIPKSHIPDDIALAQEFTTGDAVTPTEDLTFGNDLPSCARDDFTWTLKPPPQ</sequence>
<proteinExistence type="predicted"/>
<gene>
    <name evidence="1" type="ORF">J1605_017077</name>
</gene>
<name>A0AB34I336_ESCRO</name>
<dbReference type="AlphaFoldDB" id="A0AB34I336"/>
<evidence type="ECO:0000313" key="2">
    <source>
        <dbReference type="Proteomes" id="UP001159641"/>
    </source>
</evidence>
<dbReference type="EMBL" id="JAIQCJ010000154">
    <property type="protein sequence ID" value="KAJ8797875.1"/>
    <property type="molecule type" value="Genomic_DNA"/>
</dbReference>
<accession>A0AB34I336</accession>